<dbReference type="EMBL" id="AGSN01000239">
    <property type="protein sequence ID" value="EHH03495.1"/>
    <property type="molecule type" value="Genomic_DNA"/>
</dbReference>
<reference evidence="1 2" key="1">
    <citation type="journal article" date="2012" name="J. Bacteriol.">
        <title>Draft Genome Sequence of Plant Growth-Promoting Rhizobium Mesorhizobium amorphae, Isolated from Zinc-Lead Mine Tailings.</title>
        <authorList>
            <person name="Hao X."/>
            <person name="Lin Y."/>
            <person name="Johnstone L."/>
            <person name="Baltrus D.A."/>
            <person name="Miller S.J."/>
            <person name="Wei G."/>
            <person name="Rensing C."/>
        </authorList>
    </citation>
    <scope>NUCLEOTIDE SEQUENCE [LARGE SCALE GENOMIC DNA]</scope>
    <source>
        <strain evidence="1 2">CCNWGS0123</strain>
    </source>
</reference>
<dbReference type="Gene3D" id="1.10.238.160">
    <property type="match status" value="1"/>
</dbReference>
<dbReference type="OrthoDB" id="9801242at2"/>
<sequence length="71" mass="8134">MTEIPEPQRVLREAELSALDGLRKTQRAELIRRGLYPAPVRISDRRKVWLAHEVASWQQARISARSTKGAL</sequence>
<organism evidence="1 2">
    <name type="scientific">Mesorhizobium amorphae CCNWGS0123</name>
    <dbReference type="NCBI Taxonomy" id="1082933"/>
    <lineage>
        <taxon>Bacteria</taxon>
        <taxon>Pseudomonadati</taxon>
        <taxon>Pseudomonadota</taxon>
        <taxon>Alphaproteobacteria</taxon>
        <taxon>Hyphomicrobiales</taxon>
        <taxon>Phyllobacteriaceae</taxon>
        <taxon>Mesorhizobium</taxon>
    </lineage>
</organism>
<dbReference type="Pfam" id="PF05930">
    <property type="entry name" value="Phage_AlpA"/>
    <property type="match status" value="1"/>
</dbReference>
<evidence type="ECO:0008006" key="3">
    <source>
        <dbReference type="Google" id="ProtNLM"/>
    </source>
</evidence>
<proteinExistence type="predicted"/>
<gene>
    <name evidence="1" type="ORF">MEA186_32872</name>
</gene>
<dbReference type="Proteomes" id="UP000002949">
    <property type="component" value="Unassembled WGS sequence"/>
</dbReference>
<accession>G6YKN9</accession>
<dbReference type="KEGG" id="mamo:A6B35_02425"/>
<evidence type="ECO:0000313" key="2">
    <source>
        <dbReference type="Proteomes" id="UP000002949"/>
    </source>
</evidence>
<dbReference type="AlphaFoldDB" id="G6YKN9"/>
<keyword evidence="2" id="KW-1185">Reference proteome</keyword>
<dbReference type="RefSeq" id="WP_006206363.1">
    <property type="nucleotide sequence ID" value="NZ_AGSN01000239.1"/>
</dbReference>
<dbReference type="InterPro" id="IPR010260">
    <property type="entry name" value="AlpA"/>
</dbReference>
<name>G6YKN9_9HYPH</name>
<protein>
    <recommendedName>
        <fullName evidence="3">Prophage CP4-57 regulatory</fullName>
    </recommendedName>
</protein>
<evidence type="ECO:0000313" key="1">
    <source>
        <dbReference type="EMBL" id="EHH03495.1"/>
    </source>
</evidence>
<dbReference type="STRING" id="1082933.A6B35_02425"/>